<proteinExistence type="predicted"/>
<reference evidence="2 3" key="1">
    <citation type="submission" date="2018-11" db="EMBL/GenBank/DDBJ databases">
        <authorList>
            <consortium name="Pathogen Informatics"/>
        </authorList>
    </citation>
    <scope>NUCLEOTIDE SEQUENCE [LARGE SCALE GENOMIC DNA]</scope>
</reference>
<evidence type="ECO:0000313" key="3">
    <source>
        <dbReference type="Proteomes" id="UP000281553"/>
    </source>
</evidence>
<protein>
    <submittedName>
        <fullName evidence="2">Uncharacterized protein</fullName>
    </submittedName>
</protein>
<dbReference type="AlphaFoldDB" id="A0A3P7LHN2"/>
<organism evidence="2 3">
    <name type="scientific">Dibothriocephalus latus</name>
    <name type="common">Fish tapeworm</name>
    <name type="synonym">Diphyllobothrium latum</name>
    <dbReference type="NCBI Taxonomy" id="60516"/>
    <lineage>
        <taxon>Eukaryota</taxon>
        <taxon>Metazoa</taxon>
        <taxon>Spiralia</taxon>
        <taxon>Lophotrochozoa</taxon>
        <taxon>Platyhelminthes</taxon>
        <taxon>Cestoda</taxon>
        <taxon>Eucestoda</taxon>
        <taxon>Diphyllobothriidea</taxon>
        <taxon>Diphyllobothriidae</taxon>
        <taxon>Dibothriocephalus</taxon>
    </lineage>
</organism>
<evidence type="ECO:0000256" key="1">
    <source>
        <dbReference type="SAM" id="MobiDB-lite"/>
    </source>
</evidence>
<keyword evidence="3" id="KW-1185">Reference proteome</keyword>
<dbReference type="EMBL" id="UYRU01065727">
    <property type="protein sequence ID" value="VDN16405.1"/>
    <property type="molecule type" value="Genomic_DNA"/>
</dbReference>
<dbReference type="Proteomes" id="UP000281553">
    <property type="component" value="Unassembled WGS sequence"/>
</dbReference>
<name>A0A3P7LHN2_DIBLA</name>
<feature type="region of interest" description="Disordered" evidence="1">
    <location>
        <begin position="229"/>
        <end position="248"/>
    </location>
</feature>
<accession>A0A3P7LHN2</accession>
<gene>
    <name evidence="2" type="ORF">DILT_LOCUS12236</name>
</gene>
<feature type="compositionally biased region" description="Polar residues" evidence="1">
    <location>
        <begin position="236"/>
        <end position="247"/>
    </location>
</feature>
<evidence type="ECO:0000313" key="2">
    <source>
        <dbReference type="EMBL" id="VDN16405.1"/>
    </source>
</evidence>
<sequence length="458" mass="50368">MRNLTASSLPDHRSWCGSTIKFHLTFVPVTPCSAVSNVLDALGAQTSLRGASSFIVYSQTNETLGQLRSRLLMLRLRQLGVPLTAELRDSDSSADQSRDFPFLSRLRLDISHPDSQCNAAPNHMALISYFMQIVRKVEASPSSEYRLVGRLCTVDASPVLPQQQQQQQKPIAFSGLPVYGPDPAPMDYFINTEQSTYQRHRTDSTGHPELASEEFRTNTLVATPLQVANQRKRSSSFKTHQSPSLSPIGQLRRSASAKKLTVAPAPQLDTHGQLYDGEDGFQPEANLPGCLISEDQTYVRLLFDIGNMALLANHKPLRDGIIDVLFSLPSGPDYMKQLLETCTSCDKCEASGDPLPPPAPQNTRLHEILKTPLADALPLSALSHENVNQAEFVGPTQVLYALQVEALSFSLSFAVHCRFPLDLAYLRLLYDSPCTAISILLLGSSTSIPRSLLPTTPW</sequence>